<evidence type="ECO:0000313" key="1">
    <source>
        <dbReference type="EMBL" id="STM10633.1"/>
    </source>
</evidence>
<accession>A0A377D2I5</accession>
<proteinExistence type="predicted"/>
<protein>
    <submittedName>
        <fullName evidence="1">Putative membrane protein YfaA</fullName>
    </submittedName>
</protein>
<dbReference type="AlphaFoldDB" id="A0A377D2I5"/>
<reference evidence="1 2" key="1">
    <citation type="submission" date="2018-06" db="EMBL/GenBank/DDBJ databases">
        <authorList>
            <consortium name="Pathogen Informatics"/>
            <person name="Doyle S."/>
        </authorList>
    </citation>
    <scope>NUCLEOTIDE SEQUENCE [LARGE SCALE GENOMIC DNA]</scope>
    <source>
        <strain evidence="1 2">NCTC7922</strain>
    </source>
</reference>
<gene>
    <name evidence="1" type="primary">yfaA_2</name>
    <name evidence="1" type="ORF">NCTC7922_01307</name>
</gene>
<sequence>MPVSQTQQGEAQIWRREVSSRYGQYPKAQAAQPDQLMSDYFFRVSLAMQNKMLLFSLDDTLVNNALQTLNKTRPAMVDVIPTDGIVPLYINPQGVAKLLRNETLTSLPKNLEPVFYKRRHKLY</sequence>
<organism evidence="1 2">
    <name type="scientific">Escherichia coli</name>
    <dbReference type="NCBI Taxonomy" id="562"/>
    <lineage>
        <taxon>Bacteria</taxon>
        <taxon>Pseudomonadati</taxon>
        <taxon>Pseudomonadota</taxon>
        <taxon>Gammaproteobacteria</taxon>
        <taxon>Enterobacterales</taxon>
        <taxon>Enterobacteriaceae</taxon>
        <taxon>Escherichia</taxon>
    </lineage>
</organism>
<dbReference type="InterPro" id="IPR018671">
    <property type="entry name" value="DUF2138"/>
</dbReference>
<dbReference type="Pfam" id="PF09909">
    <property type="entry name" value="DUF2138"/>
    <property type="match status" value="1"/>
</dbReference>
<dbReference type="EMBL" id="UGFC01000005">
    <property type="protein sequence ID" value="STM10633.1"/>
    <property type="molecule type" value="Genomic_DNA"/>
</dbReference>
<dbReference type="Proteomes" id="UP000254174">
    <property type="component" value="Unassembled WGS sequence"/>
</dbReference>
<name>A0A377D2I5_ECOLX</name>
<evidence type="ECO:0000313" key="2">
    <source>
        <dbReference type="Proteomes" id="UP000254174"/>
    </source>
</evidence>